<accession>A0A1X2ZQ67</accession>
<evidence type="ECO:0000256" key="1">
    <source>
        <dbReference type="SAM" id="MobiDB-lite"/>
    </source>
</evidence>
<proteinExistence type="predicted"/>
<dbReference type="Proteomes" id="UP000193208">
    <property type="component" value="Unassembled WGS sequence"/>
</dbReference>
<feature type="region of interest" description="Disordered" evidence="1">
    <location>
        <begin position="83"/>
        <end position="103"/>
    </location>
</feature>
<feature type="region of interest" description="Disordered" evidence="1">
    <location>
        <begin position="1"/>
        <end position="35"/>
    </location>
</feature>
<dbReference type="EMBL" id="LNKH01000007">
    <property type="protein sequence ID" value="OSG96514.1"/>
    <property type="molecule type" value="Genomic_DNA"/>
</dbReference>
<dbReference type="Proteomes" id="UP000193905">
    <property type="component" value="Unassembled WGS sequence"/>
</dbReference>
<dbReference type="AlphaFoldDB" id="A0A1X2ZQ67"/>
<evidence type="ECO:0000313" key="3">
    <source>
        <dbReference type="EMBL" id="OSG99961.1"/>
    </source>
</evidence>
<dbReference type="EMBL" id="LNKI01000003">
    <property type="protein sequence ID" value="OSG99961.1"/>
    <property type="molecule type" value="Genomic_DNA"/>
</dbReference>
<evidence type="ECO:0000313" key="4">
    <source>
        <dbReference type="Proteomes" id="UP000193208"/>
    </source>
</evidence>
<comment type="caution">
    <text evidence="2">The sequence shown here is derived from an EMBL/GenBank/DDBJ whole genome shotgun (WGS) entry which is preliminary data.</text>
</comment>
<protein>
    <submittedName>
        <fullName evidence="2">Uncharacterized protein</fullName>
    </submittedName>
</protein>
<sequence>MAGDQAAVGLTGGPAATGHEKGRRRPPWRGTGVGLRWGCGETTPAVPARAHHVRHHERGQRCGRWLAGNGREVGGRRRITPACAGKSAARRHEPLADGNYPRIRGEESNENAASDGMTIPSESGFSALFQEPPPGAARFQGAGPGAIRLSSLMPWHTLCVPEPNRQRPSFLIEWLMQASISLSGRPLSRNRSRIWSRP</sequence>
<evidence type="ECO:0000313" key="2">
    <source>
        <dbReference type="EMBL" id="OSG96514.1"/>
    </source>
</evidence>
<evidence type="ECO:0000313" key="5">
    <source>
        <dbReference type="Proteomes" id="UP000193905"/>
    </source>
</evidence>
<gene>
    <name evidence="2" type="ORF">AL0462_1009</name>
    <name evidence="3" type="ORF">AL0467_1161</name>
</gene>
<organism evidence="2 5">
    <name type="scientific">Bifidobacterium adolescentis</name>
    <dbReference type="NCBI Taxonomy" id="1680"/>
    <lineage>
        <taxon>Bacteria</taxon>
        <taxon>Bacillati</taxon>
        <taxon>Actinomycetota</taxon>
        <taxon>Actinomycetes</taxon>
        <taxon>Bifidobacteriales</taxon>
        <taxon>Bifidobacteriaceae</taxon>
        <taxon>Bifidobacterium</taxon>
    </lineage>
</organism>
<reference evidence="4 5" key="1">
    <citation type="journal article" date="2016" name="Sci. Rep.">
        <title>Evaluation of genetic diversity among strains of the human gut commensal Bifidobacterium adolescentis.</title>
        <authorList>
            <person name="Duranti S."/>
            <person name="Milani C."/>
            <person name="Lugli G.A."/>
            <person name="Mancabelli L."/>
            <person name="Turroni F."/>
            <person name="Ferrario C."/>
            <person name="Mangifesta M."/>
            <person name="Viappiani A."/>
            <person name="Sanchez B."/>
            <person name="Margolles A."/>
            <person name="van Sinderen D."/>
            <person name="Ventura M."/>
        </authorList>
    </citation>
    <scope>NUCLEOTIDE SEQUENCE [LARGE SCALE GENOMIC DNA]</scope>
    <source>
        <strain evidence="2 5">AL46-2</strain>
        <strain evidence="3 4">AL46-7</strain>
    </source>
</reference>
<name>A0A1X2ZQ67_BIFAD</name>